<reference evidence="1" key="2">
    <citation type="journal article" date="2015" name="Data Brief">
        <title>Shoot transcriptome of the giant reed, Arundo donax.</title>
        <authorList>
            <person name="Barrero R.A."/>
            <person name="Guerrero F.D."/>
            <person name="Moolhuijzen P."/>
            <person name="Goolsby J.A."/>
            <person name="Tidwell J."/>
            <person name="Bellgard S.E."/>
            <person name="Bellgard M.I."/>
        </authorList>
    </citation>
    <scope>NUCLEOTIDE SEQUENCE</scope>
    <source>
        <tissue evidence="1">Shoot tissue taken approximately 20 cm above the soil surface</tissue>
    </source>
</reference>
<proteinExistence type="predicted"/>
<name>A0A0A9EWH3_ARUDO</name>
<evidence type="ECO:0000313" key="1">
    <source>
        <dbReference type="EMBL" id="JAE02216.1"/>
    </source>
</evidence>
<organism evidence="1">
    <name type="scientific">Arundo donax</name>
    <name type="common">Giant reed</name>
    <name type="synonym">Donax arundinaceus</name>
    <dbReference type="NCBI Taxonomy" id="35708"/>
    <lineage>
        <taxon>Eukaryota</taxon>
        <taxon>Viridiplantae</taxon>
        <taxon>Streptophyta</taxon>
        <taxon>Embryophyta</taxon>
        <taxon>Tracheophyta</taxon>
        <taxon>Spermatophyta</taxon>
        <taxon>Magnoliopsida</taxon>
        <taxon>Liliopsida</taxon>
        <taxon>Poales</taxon>
        <taxon>Poaceae</taxon>
        <taxon>PACMAD clade</taxon>
        <taxon>Arundinoideae</taxon>
        <taxon>Arundineae</taxon>
        <taxon>Arundo</taxon>
    </lineage>
</organism>
<reference evidence="1" key="1">
    <citation type="submission" date="2014-09" db="EMBL/GenBank/DDBJ databases">
        <authorList>
            <person name="Magalhaes I.L.F."/>
            <person name="Oliveira U."/>
            <person name="Santos F.R."/>
            <person name="Vidigal T.H.D.A."/>
            <person name="Brescovit A.D."/>
            <person name="Santos A.J."/>
        </authorList>
    </citation>
    <scope>NUCLEOTIDE SEQUENCE</scope>
    <source>
        <tissue evidence="1">Shoot tissue taken approximately 20 cm above the soil surface</tissue>
    </source>
</reference>
<sequence length="22" mass="2430">MIFAGLLGISCLLLLYKVVYPC</sequence>
<dbReference type="AlphaFoldDB" id="A0A0A9EWH3"/>
<dbReference type="EMBL" id="GBRH01195680">
    <property type="protein sequence ID" value="JAE02216.1"/>
    <property type="molecule type" value="Transcribed_RNA"/>
</dbReference>
<protein>
    <submittedName>
        <fullName evidence="1">Uncharacterized protein</fullName>
    </submittedName>
</protein>
<accession>A0A0A9EWH3</accession>